<gene>
    <name evidence="1" type="ORF">P13BB106kb_p049</name>
</gene>
<evidence type="ECO:0000313" key="2">
    <source>
        <dbReference type="Proteomes" id="UP000240663"/>
    </source>
</evidence>
<accession>A0A2D2W735</accession>
<protein>
    <submittedName>
        <fullName evidence="1">Uncharacterized protein</fullName>
    </submittedName>
</protein>
<dbReference type="Proteomes" id="UP000240663">
    <property type="component" value="Segment"/>
</dbReference>
<sequence>MELFTTPAINLLGVSLFSIKVYRTDDTVEQDTIIVPEFFVERFFEEYEGLRTEDLVYLSEDDAQIIAPSFMQYVFTDRGQSYSKVELIEIEWAICFEVGSPFPRYHQGYEIR</sequence>
<reference evidence="1 2" key="1">
    <citation type="submission" date="2017-09" db="EMBL/GenBank/DDBJ databases">
        <title>Complete genome sequence of bacteriophage (DU_PP_V) infecting Pectobacterium spp.</title>
        <authorList>
            <person name="Park T.-H."/>
        </authorList>
    </citation>
    <scope>NUCLEOTIDE SEQUENCE [LARGE SCALE GENOMIC DNA]</scope>
</reference>
<proteinExistence type="predicted"/>
<dbReference type="EMBL" id="MF979564">
    <property type="protein sequence ID" value="ATS94033.1"/>
    <property type="molecule type" value="Genomic_DNA"/>
</dbReference>
<evidence type="ECO:0000313" key="1">
    <source>
        <dbReference type="EMBL" id="ATS94033.1"/>
    </source>
</evidence>
<name>A0A2D2W735_9CAUD</name>
<keyword evidence="2" id="KW-1185">Reference proteome</keyword>
<organism evidence="1 2">
    <name type="scientific">Pectobacterium phage DU_PP_V</name>
    <dbReference type="NCBI Taxonomy" id="2041492"/>
    <lineage>
        <taxon>Viruses</taxon>
        <taxon>Duplodnaviria</taxon>
        <taxon>Heunggongvirae</taxon>
        <taxon>Uroviricota</taxon>
        <taxon>Caudoviricetes</taxon>
        <taxon>Demerecviridae</taxon>
        <taxon>Mccorquodalevirinae</taxon>
        <taxon>Hongcheonvirus</taxon>
        <taxon>Hongcheonvirus DUPPV</taxon>
    </lineage>
</organism>